<protein>
    <submittedName>
        <fullName evidence="1">Uncharacterized protein</fullName>
    </submittedName>
</protein>
<sequence length="97" mass="11023">MTTHKTQDKEVYATVKVLIDAGHATTFSSIFPTVKKTNFAKDMGMNYQTLLYRIKRLGSFTVEEINAAAYLIGVDKRIIFGMIAKEIESKRQKNSMK</sequence>
<reference evidence="1 2" key="1">
    <citation type="submission" date="2021-04" db="EMBL/GenBank/DDBJ databases">
        <title>Chitinophaga sp. nov., isolated from the rhizosphere soil.</title>
        <authorList>
            <person name="He S."/>
        </authorList>
    </citation>
    <scope>NUCLEOTIDE SEQUENCE [LARGE SCALE GENOMIC DNA]</scope>
    <source>
        <strain evidence="1 2">2R12</strain>
    </source>
</reference>
<evidence type="ECO:0000313" key="1">
    <source>
        <dbReference type="EMBL" id="MBS0027264.1"/>
    </source>
</evidence>
<evidence type="ECO:0000313" key="2">
    <source>
        <dbReference type="Proteomes" id="UP000676386"/>
    </source>
</evidence>
<accession>A0ABS5IWE4</accession>
<dbReference type="Proteomes" id="UP000676386">
    <property type="component" value="Unassembled WGS sequence"/>
</dbReference>
<dbReference type="RefSeq" id="WP_211972368.1">
    <property type="nucleotide sequence ID" value="NZ_JAGTXB010000003.1"/>
</dbReference>
<gene>
    <name evidence="1" type="ORF">KE626_08080</name>
</gene>
<organism evidence="1 2">
    <name type="scientific">Chitinophaga hostae</name>
    <dbReference type="NCBI Taxonomy" id="2831022"/>
    <lineage>
        <taxon>Bacteria</taxon>
        <taxon>Pseudomonadati</taxon>
        <taxon>Bacteroidota</taxon>
        <taxon>Chitinophagia</taxon>
        <taxon>Chitinophagales</taxon>
        <taxon>Chitinophagaceae</taxon>
        <taxon>Chitinophaga</taxon>
    </lineage>
</organism>
<keyword evidence="2" id="KW-1185">Reference proteome</keyword>
<proteinExistence type="predicted"/>
<dbReference type="EMBL" id="JAGTXB010000003">
    <property type="protein sequence ID" value="MBS0027264.1"/>
    <property type="molecule type" value="Genomic_DNA"/>
</dbReference>
<comment type="caution">
    <text evidence="1">The sequence shown here is derived from an EMBL/GenBank/DDBJ whole genome shotgun (WGS) entry which is preliminary data.</text>
</comment>
<name>A0ABS5IWE4_9BACT</name>